<dbReference type="SUPFAM" id="SSF56645">
    <property type="entry name" value="Acyl-CoA dehydrogenase NM domain-like"/>
    <property type="match status" value="1"/>
</dbReference>
<evidence type="ECO:0000313" key="3">
    <source>
        <dbReference type="Proteomes" id="UP000249354"/>
    </source>
</evidence>
<evidence type="ECO:0000259" key="1">
    <source>
        <dbReference type="Pfam" id="PF02771"/>
    </source>
</evidence>
<proteinExistence type="predicted"/>
<dbReference type="InterPro" id="IPR037069">
    <property type="entry name" value="AcylCoA_DH/ox_N_sf"/>
</dbReference>
<dbReference type="AlphaFoldDB" id="A0A2W4TTI0"/>
<feature type="domain" description="Acyl-CoA dehydrogenase/oxidase N-terminal" evidence="1">
    <location>
        <begin position="24"/>
        <end position="124"/>
    </location>
</feature>
<reference evidence="2 3" key="2">
    <citation type="submission" date="2018-06" db="EMBL/GenBank/DDBJ databases">
        <title>Metagenomic assembly of (sub)arctic Cyanobacteria and their associated microbiome from non-axenic cultures.</title>
        <authorList>
            <person name="Baurain D."/>
        </authorList>
    </citation>
    <scope>NUCLEOTIDE SEQUENCE [LARGE SCALE GENOMIC DNA]</scope>
    <source>
        <strain evidence="2">ULC129bin1</strain>
    </source>
</reference>
<dbReference type="Proteomes" id="UP000249354">
    <property type="component" value="Unassembled WGS sequence"/>
</dbReference>
<protein>
    <submittedName>
        <fullName evidence="2">Acyl-CoA dehydrogenase</fullName>
    </submittedName>
</protein>
<dbReference type="Pfam" id="PF02771">
    <property type="entry name" value="Acyl-CoA_dh_N"/>
    <property type="match status" value="1"/>
</dbReference>
<dbReference type="EMBL" id="QBMC01000229">
    <property type="protein sequence ID" value="PZO10000.1"/>
    <property type="molecule type" value="Genomic_DNA"/>
</dbReference>
<dbReference type="GO" id="GO:0050660">
    <property type="term" value="F:flavin adenine dinucleotide binding"/>
    <property type="evidence" value="ECO:0007669"/>
    <property type="project" value="InterPro"/>
</dbReference>
<name>A0A2W4TTI0_9CYAN</name>
<sequence>MRNRDPLSSLKYYLIEEITLNLLLKDYLDRQITPIAAQLDTESQPLFEAFYGLGDRALLTPKLPSDSGGLGLDSLGFWQFQSLVAQHSGALAFLQTQHQSAASLLQASQNQALTQTYLPAMASGAKRVGVGFSQLRKQPAPVKAQPVSGGYQLSGTVPWVSGVGLFTEFVGAAELADGSAIFGLVPLANQKAISVSQPMALMGMAATGTVSVSLSDYFLADEQVVGTRPAGWIQLSDRTNPLSPLGLVLGCAQAGLSVAAQSLSKRQIDHPLPAQLQARIEQTWVELPKLHDLPTEDYQQKVNFRGEAISLMNTCAQTAVLAASGVANTVGHPAQRVYKEALVFSVSGQSKGSAIASLDALSIHK</sequence>
<dbReference type="GO" id="GO:0003995">
    <property type="term" value="F:acyl-CoA dehydrogenase activity"/>
    <property type="evidence" value="ECO:0007669"/>
    <property type="project" value="TreeGrafter"/>
</dbReference>
<dbReference type="Gene3D" id="2.40.110.10">
    <property type="entry name" value="Butyryl-CoA Dehydrogenase, subunit A, domain 2"/>
    <property type="match status" value="1"/>
</dbReference>
<organism evidence="2 3">
    <name type="scientific">Leptolyngbya foveolarum</name>
    <dbReference type="NCBI Taxonomy" id="47253"/>
    <lineage>
        <taxon>Bacteria</taxon>
        <taxon>Bacillati</taxon>
        <taxon>Cyanobacteriota</taxon>
        <taxon>Cyanophyceae</taxon>
        <taxon>Leptolyngbyales</taxon>
        <taxon>Leptolyngbyaceae</taxon>
        <taxon>Leptolyngbya group</taxon>
        <taxon>Leptolyngbya</taxon>
    </lineage>
</organism>
<dbReference type="Gene3D" id="1.10.540.10">
    <property type="entry name" value="Acyl-CoA dehydrogenase/oxidase, N-terminal domain"/>
    <property type="match status" value="1"/>
</dbReference>
<gene>
    <name evidence="2" type="ORF">DCF25_21030</name>
</gene>
<reference evidence="3" key="1">
    <citation type="submission" date="2018-04" db="EMBL/GenBank/DDBJ databases">
        <authorList>
            <person name="Cornet L."/>
        </authorList>
    </citation>
    <scope>NUCLEOTIDE SEQUENCE [LARGE SCALE GENOMIC DNA]</scope>
</reference>
<evidence type="ECO:0000313" key="2">
    <source>
        <dbReference type="EMBL" id="PZO10000.1"/>
    </source>
</evidence>
<dbReference type="InterPro" id="IPR046373">
    <property type="entry name" value="Acyl-CoA_Oxase/DH_mid-dom_sf"/>
</dbReference>
<dbReference type="InterPro" id="IPR013786">
    <property type="entry name" value="AcylCoA_DH/ox_N"/>
</dbReference>
<comment type="caution">
    <text evidence="2">The sequence shown here is derived from an EMBL/GenBank/DDBJ whole genome shotgun (WGS) entry which is preliminary data.</text>
</comment>
<dbReference type="InterPro" id="IPR009100">
    <property type="entry name" value="AcylCoA_DH/oxidase_NM_dom_sf"/>
</dbReference>
<dbReference type="PANTHER" id="PTHR43884:SF12">
    <property type="entry name" value="ISOVALERYL-COA DEHYDROGENASE, MITOCHONDRIAL-RELATED"/>
    <property type="match status" value="1"/>
</dbReference>
<dbReference type="PANTHER" id="PTHR43884">
    <property type="entry name" value="ACYL-COA DEHYDROGENASE"/>
    <property type="match status" value="1"/>
</dbReference>
<accession>A0A2W4TTI0</accession>